<dbReference type="OrthoDB" id="9761531at2"/>
<evidence type="ECO:0000256" key="2">
    <source>
        <dbReference type="SAM" id="MobiDB-lite"/>
    </source>
</evidence>
<dbReference type="InterPro" id="IPR010994">
    <property type="entry name" value="RuvA_2-like"/>
</dbReference>
<feature type="compositionally biased region" description="Acidic residues" evidence="2">
    <location>
        <begin position="484"/>
        <end position="497"/>
    </location>
</feature>
<dbReference type="InterPro" id="IPR052159">
    <property type="entry name" value="Competence_DNA_uptake"/>
</dbReference>
<dbReference type="PANTHER" id="PTHR30619:SF7">
    <property type="entry name" value="BETA-LACTAMASE DOMAIN PROTEIN"/>
    <property type="match status" value="1"/>
</dbReference>
<keyword evidence="1" id="KW-0732">Signal</keyword>
<dbReference type="EMBL" id="RBVX01000043">
    <property type="protein sequence ID" value="RSL30099.1"/>
    <property type="molecule type" value="Genomic_DNA"/>
</dbReference>
<dbReference type="Pfam" id="PF00753">
    <property type="entry name" value="Lactamase_B"/>
    <property type="match status" value="1"/>
</dbReference>
<feature type="domain" description="SLH" evidence="3">
    <location>
        <begin position="160"/>
        <end position="224"/>
    </location>
</feature>
<dbReference type="InterPro" id="IPR004509">
    <property type="entry name" value="Competence_ComEA_HhH"/>
</dbReference>
<sequence>MFYAKGNLICWGYCGMKELRYVLSFLVAAVVLAPSVVLADSSDFSDVNEEYWANDEIQYLADEGVISGYENGTFRPNEPVKRSQAASMIVEALDLDTQNRPDPDFRDIDETLPSYDVAATVQDEGIMGGKEGAFLPNDTLTRGQMAAVLERSFDLDEPSGDVTFSDVSEGFVFENEIKTIADEGITTGYDEDNTFRPNNDTTRAQFSVFLSRVLNEEDVSEEEDNVAYPAVNLDLHFLNVGQGDSILIEPNGGGGNILIDANDRGTDNEVVQYLENNNINSLEWVVATHPDADHISGLVEVMEEVDVENVLSSGKKHTTDTYEEYMDTIEEQNINVVEAEEGEYLDTAAAQVQIVNDKEESSDLNESSVALHLTYGETTALFTGDATVEQEAEMIEQYDVEADVLKVGHHGAATSTSEEFVEEVDPDMAVLSYGENNYGHPDVDVVERLRDQGTELYSTDEAGNIEISLSHQRPIAQTEPWDGNGEEGDEVEQEEPESTYPININTAGDETLQEITGVGPAIAENIIDYRETNGSFQSIEEIMNVNGIAEGRFADMKEEITI</sequence>
<dbReference type="NCBIfam" id="TIGR00426">
    <property type="entry name" value="competence protein ComEA helix-hairpin-helix repeat region"/>
    <property type="match status" value="1"/>
</dbReference>
<dbReference type="InterPro" id="IPR003583">
    <property type="entry name" value="Hlx-hairpin-Hlx_DNA-bd_motif"/>
</dbReference>
<dbReference type="AlphaFoldDB" id="A0A428MVE7"/>
<dbReference type="GO" id="GO:0006281">
    <property type="term" value="P:DNA repair"/>
    <property type="evidence" value="ECO:0007669"/>
    <property type="project" value="InterPro"/>
</dbReference>
<reference evidence="4 5" key="1">
    <citation type="submission" date="2018-10" db="EMBL/GenBank/DDBJ databases">
        <title>Draft genome sequence of Bacillus salarius IM0101, isolated from a hypersaline soil in Inner Mongolia, China.</title>
        <authorList>
            <person name="Yamprayoonswat W."/>
            <person name="Boonvisut S."/>
            <person name="Jumpathong W."/>
            <person name="Sittihan S."/>
            <person name="Ruangsuj P."/>
            <person name="Wanthongcharoen S."/>
            <person name="Thongpramul N."/>
            <person name="Pimmason S."/>
            <person name="Yu B."/>
            <person name="Yasawong M."/>
        </authorList>
    </citation>
    <scope>NUCLEOTIDE SEQUENCE [LARGE SCALE GENOMIC DNA]</scope>
    <source>
        <strain evidence="4 5">IM0101</strain>
    </source>
</reference>
<proteinExistence type="predicted"/>
<evidence type="ECO:0000259" key="3">
    <source>
        <dbReference type="PROSITE" id="PS51272"/>
    </source>
</evidence>
<dbReference type="PANTHER" id="PTHR30619">
    <property type="entry name" value="DNA INTERNALIZATION/COMPETENCE PROTEIN COMEC/REC2"/>
    <property type="match status" value="1"/>
</dbReference>
<dbReference type="InterPro" id="IPR036866">
    <property type="entry name" value="RibonucZ/Hydroxyglut_hydro"/>
</dbReference>
<dbReference type="SUPFAM" id="SSF47781">
    <property type="entry name" value="RuvA domain 2-like"/>
    <property type="match status" value="1"/>
</dbReference>
<dbReference type="InterPro" id="IPR001279">
    <property type="entry name" value="Metallo-B-lactamas"/>
</dbReference>
<comment type="caution">
    <text evidence="4">The sequence shown here is derived from an EMBL/GenBank/DDBJ whole genome shotgun (WGS) entry which is preliminary data.</text>
</comment>
<dbReference type="Gene3D" id="1.10.150.320">
    <property type="entry name" value="Photosystem II 12 kDa extrinsic protein"/>
    <property type="match status" value="1"/>
</dbReference>
<keyword evidence="5" id="KW-1185">Reference proteome</keyword>
<dbReference type="Proteomes" id="UP000275076">
    <property type="component" value="Unassembled WGS sequence"/>
</dbReference>
<evidence type="ECO:0000256" key="1">
    <source>
        <dbReference type="ARBA" id="ARBA00022729"/>
    </source>
</evidence>
<dbReference type="Pfam" id="PF12836">
    <property type="entry name" value="HHH_3"/>
    <property type="match status" value="1"/>
</dbReference>
<dbReference type="PROSITE" id="PS51272">
    <property type="entry name" value="SLH"/>
    <property type="match status" value="2"/>
</dbReference>
<dbReference type="InterPro" id="IPR035681">
    <property type="entry name" value="ComA-like_MBL"/>
</dbReference>
<dbReference type="Pfam" id="PF00395">
    <property type="entry name" value="SLH"/>
    <property type="match status" value="3"/>
</dbReference>
<dbReference type="GO" id="GO:0003677">
    <property type="term" value="F:DNA binding"/>
    <property type="evidence" value="ECO:0007669"/>
    <property type="project" value="InterPro"/>
</dbReference>
<name>A0A428MVE7_9BACI</name>
<dbReference type="SUPFAM" id="SSF56281">
    <property type="entry name" value="Metallo-hydrolase/oxidoreductase"/>
    <property type="match status" value="1"/>
</dbReference>
<dbReference type="CDD" id="cd07731">
    <property type="entry name" value="ComA-like_MBL-fold"/>
    <property type="match status" value="1"/>
</dbReference>
<dbReference type="SMART" id="SM00849">
    <property type="entry name" value="Lactamase_B"/>
    <property type="match status" value="1"/>
</dbReference>
<organism evidence="4 5">
    <name type="scientific">Salibacterium salarium</name>
    <dbReference type="NCBI Taxonomy" id="284579"/>
    <lineage>
        <taxon>Bacteria</taxon>
        <taxon>Bacillati</taxon>
        <taxon>Bacillota</taxon>
        <taxon>Bacilli</taxon>
        <taxon>Bacillales</taxon>
        <taxon>Bacillaceae</taxon>
    </lineage>
</organism>
<feature type="domain" description="SLH" evidence="3">
    <location>
        <begin position="40"/>
        <end position="103"/>
    </location>
</feature>
<evidence type="ECO:0000313" key="4">
    <source>
        <dbReference type="EMBL" id="RSL30099.1"/>
    </source>
</evidence>
<dbReference type="SMART" id="SM00278">
    <property type="entry name" value="HhH1"/>
    <property type="match status" value="2"/>
</dbReference>
<gene>
    <name evidence="4" type="ORF">D7Z54_27835</name>
</gene>
<dbReference type="Gene3D" id="3.60.15.10">
    <property type="entry name" value="Ribonuclease Z/Hydroxyacylglutathione hydrolase-like"/>
    <property type="match status" value="1"/>
</dbReference>
<dbReference type="InterPro" id="IPR001119">
    <property type="entry name" value="SLH_dom"/>
</dbReference>
<evidence type="ECO:0000313" key="5">
    <source>
        <dbReference type="Proteomes" id="UP000275076"/>
    </source>
</evidence>
<feature type="region of interest" description="Disordered" evidence="2">
    <location>
        <begin position="476"/>
        <end position="497"/>
    </location>
</feature>
<accession>A0A428MVE7</accession>
<protein>
    <submittedName>
        <fullName evidence="4">MBL fold metallo-hydrolase</fullName>
    </submittedName>
</protein>
<keyword evidence="4" id="KW-0378">Hydrolase</keyword>
<dbReference type="GO" id="GO:0016787">
    <property type="term" value="F:hydrolase activity"/>
    <property type="evidence" value="ECO:0007669"/>
    <property type="project" value="UniProtKB-KW"/>
</dbReference>